<dbReference type="InterPro" id="IPR053134">
    <property type="entry name" value="RNA-dir_DNA_polymerase"/>
</dbReference>
<dbReference type="CDD" id="cd01647">
    <property type="entry name" value="RT_LTR"/>
    <property type="match status" value="1"/>
</dbReference>
<feature type="region of interest" description="Disordered" evidence="1">
    <location>
        <begin position="392"/>
        <end position="414"/>
    </location>
</feature>
<organism evidence="4 5">
    <name type="scientific">Artemia franciscana</name>
    <name type="common">Brine shrimp</name>
    <name type="synonym">Artemia sanfranciscana</name>
    <dbReference type="NCBI Taxonomy" id="6661"/>
    <lineage>
        <taxon>Eukaryota</taxon>
        <taxon>Metazoa</taxon>
        <taxon>Ecdysozoa</taxon>
        <taxon>Arthropoda</taxon>
        <taxon>Crustacea</taxon>
        <taxon>Branchiopoda</taxon>
        <taxon>Anostraca</taxon>
        <taxon>Artemiidae</taxon>
        <taxon>Artemia</taxon>
    </lineage>
</organism>
<sequence>MLSVFLCCVFSTIEILSDCWEFKTLTEERQRDSETQVWKQFGYIKAFGAIGTFLALILTEVIISQYSILIFAKLLPLLMFSIFILSDLIFLICLFEEVRPRADGNDPKEIRRSEDPDQAHVIVGVANQELERNEIIIPSISPYSPPVILVPKKNIDLRLVVNYRALNKEIVSDKFPLPGIDEILDSISNKNKIFTFLDLTRGYHQVKIAEGDVYKTAFCTTEYGSYEYLRVPFGLKTSSSALFRLLLHLLRGLTNIINFVDDVTCMDKDPEDHLITLAKVFEKFRDDRCNPGFNNTALPVTCVSGGNSDVTIQFWVLALPLLAGYCLFSSLSDTWILKSPQRNDKRLEFGLNKAFGAVELLNPVGTAQTNQESRKESILEVLGDALDDVVSTPVESLDEEDRDENEPAEGFFLE</sequence>
<dbReference type="SUPFAM" id="SSF56672">
    <property type="entry name" value="DNA/RNA polymerases"/>
    <property type="match status" value="1"/>
</dbReference>
<evidence type="ECO:0000313" key="5">
    <source>
        <dbReference type="Proteomes" id="UP001187531"/>
    </source>
</evidence>
<evidence type="ECO:0000256" key="1">
    <source>
        <dbReference type="SAM" id="MobiDB-lite"/>
    </source>
</evidence>
<dbReference type="InterPro" id="IPR043128">
    <property type="entry name" value="Rev_trsase/Diguanyl_cyclase"/>
</dbReference>
<dbReference type="Gene3D" id="3.10.10.10">
    <property type="entry name" value="HIV Type 1 Reverse Transcriptase, subunit A, domain 1"/>
    <property type="match status" value="1"/>
</dbReference>
<keyword evidence="5" id="KW-1185">Reference proteome</keyword>
<name>A0AA88HM90_ARTSF</name>
<feature type="compositionally biased region" description="Acidic residues" evidence="1">
    <location>
        <begin position="396"/>
        <end position="407"/>
    </location>
</feature>
<protein>
    <recommendedName>
        <fullName evidence="3">Reverse transcriptase domain-containing protein</fullName>
    </recommendedName>
</protein>
<dbReference type="GO" id="GO:0071897">
    <property type="term" value="P:DNA biosynthetic process"/>
    <property type="evidence" value="ECO:0007669"/>
    <property type="project" value="UniProtKB-ARBA"/>
</dbReference>
<dbReference type="PANTHER" id="PTHR24559:SF444">
    <property type="entry name" value="REVERSE TRANSCRIPTASE DOMAIN-CONTAINING PROTEIN"/>
    <property type="match status" value="1"/>
</dbReference>
<accession>A0AA88HM90</accession>
<proteinExistence type="predicted"/>
<gene>
    <name evidence="4" type="ORF">QYM36_013347</name>
</gene>
<reference evidence="4" key="1">
    <citation type="submission" date="2023-07" db="EMBL/GenBank/DDBJ databases">
        <title>Chromosome-level genome assembly of Artemia franciscana.</title>
        <authorList>
            <person name="Jo E."/>
        </authorList>
    </citation>
    <scope>NUCLEOTIDE SEQUENCE</scope>
    <source>
        <tissue evidence="4">Whole body</tissue>
    </source>
</reference>
<feature type="transmembrane region" description="Helical" evidence="2">
    <location>
        <begin position="70"/>
        <end position="92"/>
    </location>
</feature>
<keyword evidence="2" id="KW-1133">Transmembrane helix</keyword>
<keyword evidence="2" id="KW-0812">Transmembrane</keyword>
<keyword evidence="2" id="KW-0472">Membrane</keyword>
<evidence type="ECO:0000256" key="2">
    <source>
        <dbReference type="SAM" id="Phobius"/>
    </source>
</evidence>
<comment type="caution">
    <text evidence="4">The sequence shown here is derived from an EMBL/GenBank/DDBJ whole genome shotgun (WGS) entry which is preliminary data.</text>
</comment>
<dbReference type="Proteomes" id="UP001187531">
    <property type="component" value="Unassembled WGS sequence"/>
</dbReference>
<feature type="domain" description="Reverse transcriptase" evidence="3">
    <location>
        <begin position="150"/>
        <end position="286"/>
    </location>
</feature>
<dbReference type="EMBL" id="JAVRJZ010000017">
    <property type="protein sequence ID" value="KAK2709644.1"/>
    <property type="molecule type" value="Genomic_DNA"/>
</dbReference>
<dbReference type="PANTHER" id="PTHR24559">
    <property type="entry name" value="TRANSPOSON TY3-I GAG-POL POLYPROTEIN"/>
    <property type="match status" value="1"/>
</dbReference>
<evidence type="ECO:0000259" key="3">
    <source>
        <dbReference type="Pfam" id="PF00078"/>
    </source>
</evidence>
<dbReference type="Gene3D" id="3.30.70.270">
    <property type="match status" value="1"/>
</dbReference>
<dbReference type="InterPro" id="IPR043502">
    <property type="entry name" value="DNA/RNA_pol_sf"/>
</dbReference>
<dbReference type="AlphaFoldDB" id="A0AA88HM90"/>
<evidence type="ECO:0000313" key="4">
    <source>
        <dbReference type="EMBL" id="KAK2709644.1"/>
    </source>
</evidence>
<dbReference type="Pfam" id="PF00078">
    <property type="entry name" value="RVT_1"/>
    <property type="match status" value="1"/>
</dbReference>
<dbReference type="InterPro" id="IPR000477">
    <property type="entry name" value="RT_dom"/>
</dbReference>
<feature type="transmembrane region" description="Helical" evidence="2">
    <location>
        <begin position="41"/>
        <end position="63"/>
    </location>
</feature>